<reference evidence="3 4" key="1">
    <citation type="submission" date="2009-01" db="EMBL/GenBank/DDBJ databases">
        <title>Complete sequence of Clostridium cellulolyticum H10.</title>
        <authorList>
            <consortium name="US DOE Joint Genome Institute"/>
            <person name="Lucas S."/>
            <person name="Copeland A."/>
            <person name="Lapidus A."/>
            <person name="Glavina del Rio T."/>
            <person name="Dalin E."/>
            <person name="Tice H."/>
            <person name="Bruce D."/>
            <person name="Goodwin L."/>
            <person name="Pitluck S."/>
            <person name="Chertkov O."/>
            <person name="Saunders E."/>
            <person name="Brettin T."/>
            <person name="Detter J.C."/>
            <person name="Han C."/>
            <person name="Larimer F."/>
            <person name="Land M."/>
            <person name="Hauser L."/>
            <person name="Kyrpides N."/>
            <person name="Ivanova N."/>
            <person name="Zhou J."/>
            <person name="Richardson P."/>
        </authorList>
    </citation>
    <scope>NUCLEOTIDE SEQUENCE [LARGE SCALE GENOMIC DNA]</scope>
    <source>
        <strain evidence="4">ATCC 35319 / DSM 5812 / JCM 6584 / H10</strain>
    </source>
</reference>
<keyword evidence="4" id="KW-1185">Reference proteome</keyword>
<proteinExistence type="predicted"/>
<dbReference type="Pfam" id="PF00288">
    <property type="entry name" value="GHMP_kinases_N"/>
    <property type="match status" value="1"/>
</dbReference>
<name>B8I9E3_RUMCH</name>
<dbReference type="GO" id="GO:0005524">
    <property type="term" value="F:ATP binding"/>
    <property type="evidence" value="ECO:0007669"/>
    <property type="project" value="InterPro"/>
</dbReference>
<accession>B8I9E3</accession>
<dbReference type="eggNOG" id="COG1907">
    <property type="taxonomic scope" value="Bacteria"/>
</dbReference>
<feature type="domain" description="GHMP kinase N-terminal" evidence="2">
    <location>
        <begin position="98"/>
        <end position="174"/>
    </location>
</feature>
<evidence type="ECO:0000256" key="1">
    <source>
        <dbReference type="ARBA" id="ARBA00022777"/>
    </source>
</evidence>
<dbReference type="RefSeq" id="WP_015924559.1">
    <property type="nucleotide sequence ID" value="NC_011898.1"/>
</dbReference>
<dbReference type="STRING" id="394503.Ccel_1041"/>
<dbReference type="Proteomes" id="UP000001349">
    <property type="component" value="Chromosome"/>
</dbReference>
<dbReference type="KEGG" id="cce:Ccel_1041"/>
<dbReference type="GO" id="GO:0016301">
    <property type="term" value="F:kinase activity"/>
    <property type="evidence" value="ECO:0007669"/>
    <property type="project" value="UniProtKB-KW"/>
</dbReference>
<dbReference type="InterPro" id="IPR020568">
    <property type="entry name" value="Ribosomal_Su5_D2-typ_SF"/>
</dbReference>
<evidence type="ECO:0000259" key="2">
    <source>
        <dbReference type="Pfam" id="PF00288"/>
    </source>
</evidence>
<organism evidence="3 4">
    <name type="scientific">Ruminiclostridium cellulolyticum (strain ATCC 35319 / DSM 5812 / JCM 6584 / H10)</name>
    <name type="common">Clostridium cellulolyticum</name>
    <dbReference type="NCBI Taxonomy" id="394503"/>
    <lineage>
        <taxon>Bacteria</taxon>
        <taxon>Bacillati</taxon>
        <taxon>Bacillota</taxon>
        <taxon>Clostridia</taxon>
        <taxon>Eubacteriales</taxon>
        <taxon>Oscillospiraceae</taxon>
        <taxon>Ruminiclostridium</taxon>
    </lineage>
</organism>
<dbReference type="HOGENOM" id="CLU_760407_0_0_9"/>
<dbReference type="AlphaFoldDB" id="B8I9E3"/>
<evidence type="ECO:0000313" key="3">
    <source>
        <dbReference type="EMBL" id="ACL75403.1"/>
    </source>
</evidence>
<dbReference type="EMBL" id="CP001348">
    <property type="protein sequence ID" value="ACL75403.1"/>
    <property type="molecule type" value="Genomic_DNA"/>
</dbReference>
<protein>
    <recommendedName>
        <fullName evidence="2">GHMP kinase N-terminal domain-containing protein</fullName>
    </recommendedName>
</protein>
<dbReference type="Gene3D" id="3.30.230.10">
    <property type="match status" value="1"/>
</dbReference>
<evidence type="ECO:0000313" key="4">
    <source>
        <dbReference type="Proteomes" id="UP000001349"/>
    </source>
</evidence>
<dbReference type="InterPro" id="IPR006204">
    <property type="entry name" value="GHMP_kinase_N_dom"/>
</dbReference>
<sequence length="360" mass="40122">MEINNFDFFKVGTVFNPVKCYKTPEAKGRRISIQYPSRLNAMAIDPSKIVENKNMKYTPGEIVFSTQIFLEIEVKLLENEEIIVCNSVSDRKTVVEHSCKIMKKALGYTGGFEVNVQSYHNLKHCGLGSTGCLQAGVAAAINHLFGSPIDANDLIRYLAQNYGEEIDGDPVHLNPVQCIGGSAASGLRQGGVLVIAGENTVIAAADISESYEVIIGIPEDFDFVDSKAQFEEEKENLDKFLECGKCHKDEIAYNILHYFLPAMERENLKTMGDVIYDYRYKKGSIQNCAYTYPGLVELMERLSFLKTEGYVDVLSISSVGPAVFAIAKDVSRCTEAFKENSMRIIKTKINNCTYKVQCLE</sequence>
<keyword evidence="1" id="KW-0418">Kinase</keyword>
<gene>
    <name evidence="3" type="ordered locus">Ccel_1041</name>
</gene>
<dbReference type="SUPFAM" id="SSF54211">
    <property type="entry name" value="Ribosomal protein S5 domain 2-like"/>
    <property type="match status" value="1"/>
</dbReference>
<dbReference type="OrthoDB" id="4027556at2"/>
<dbReference type="InterPro" id="IPR014721">
    <property type="entry name" value="Ribsml_uS5_D2-typ_fold_subgr"/>
</dbReference>
<keyword evidence="1" id="KW-0808">Transferase</keyword>